<evidence type="ECO:0000313" key="4">
    <source>
        <dbReference type="Proteomes" id="UP000245992"/>
    </source>
</evidence>
<feature type="domain" description="Flavin reductase like" evidence="2">
    <location>
        <begin position="14"/>
        <end position="160"/>
    </location>
</feature>
<dbReference type="GO" id="GO:0006208">
    <property type="term" value="P:pyrimidine nucleobase catabolic process"/>
    <property type="evidence" value="ECO:0007669"/>
    <property type="project" value="TreeGrafter"/>
</dbReference>
<dbReference type="InterPro" id="IPR012349">
    <property type="entry name" value="Split_barrel_FMN-bd"/>
</dbReference>
<reference evidence="3 4" key="1">
    <citation type="submission" date="2013-12" db="EMBL/GenBank/DDBJ databases">
        <title>Annotated genome of Streptomyces scopuliridis.</title>
        <authorList>
            <person name="Olson J.B."/>
        </authorList>
    </citation>
    <scope>NUCLEOTIDE SEQUENCE [LARGE SCALE GENOMIC DNA]</scope>
    <source>
        <strain evidence="3 4">RB72</strain>
    </source>
</reference>
<dbReference type="RefSeq" id="WP_030349715.1">
    <property type="nucleotide sequence ID" value="NZ_AZSP01000017.1"/>
</dbReference>
<proteinExistence type="predicted"/>
<protein>
    <submittedName>
        <fullName evidence="3">Oxidase</fullName>
    </submittedName>
</protein>
<dbReference type="OrthoDB" id="9792858at2"/>
<sequence length="176" mass="18737">MVPEADQPDIRPLMAGFPTGVAVVTTLAPGGEPWGMTCTSLCSVALDPPTLLVCLRQGSPTLEAVKGSGAFAVNLLHSQARPTAELFASGAKDRFEKVAWRTVGPIGGPHLYEAAHTIADCAVEDVQPVGDHAVVMGRAVAITQLQLQLPLLYGMRRYGSWIDAAEDSHLHYDFMS</sequence>
<dbReference type="Proteomes" id="UP000245992">
    <property type="component" value="Unassembled WGS sequence"/>
</dbReference>
<evidence type="ECO:0000259" key="2">
    <source>
        <dbReference type="SMART" id="SM00903"/>
    </source>
</evidence>
<gene>
    <name evidence="3" type="ORF">Y717_09875</name>
</gene>
<name>A0A2T7TF06_9ACTN</name>
<keyword evidence="1" id="KW-0560">Oxidoreductase</keyword>
<dbReference type="Pfam" id="PF01613">
    <property type="entry name" value="Flavin_Reduct"/>
    <property type="match status" value="1"/>
</dbReference>
<evidence type="ECO:0000313" key="3">
    <source>
        <dbReference type="EMBL" id="PVE13697.1"/>
    </source>
</evidence>
<dbReference type="InterPro" id="IPR002563">
    <property type="entry name" value="Flavin_Rdtase-like_dom"/>
</dbReference>
<dbReference type="STRING" id="1440053.GCA_000718095_00502"/>
<evidence type="ECO:0000256" key="1">
    <source>
        <dbReference type="ARBA" id="ARBA00023002"/>
    </source>
</evidence>
<dbReference type="PANTHER" id="PTHR30466:SF1">
    <property type="entry name" value="FMN REDUCTASE (NADH) RUTF"/>
    <property type="match status" value="1"/>
</dbReference>
<keyword evidence="4" id="KW-1185">Reference proteome</keyword>
<organism evidence="3 4">
    <name type="scientific">Streptomyces scopuliridis RB72</name>
    <dbReference type="NCBI Taxonomy" id="1440053"/>
    <lineage>
        <taxon>Bacteria</taxon>
        <taxon>Bacillati</taxon>
        <taxon>Actinomycetota</taxon>
        <taxon>Actinomycetes</taxon>
        <taxon>Kitasatosporales</taxon>
        <taxon>Streptomycetaceae</taxon>
        <taxon>Streptomyces</taxon>
    </lineage>
</organism>
<dbReference type="PANTHER" id="PTHR30466">
    <property type="entry name" value="FLAVIN REDUCTASE"/>
    <property type="match status" value="1"/>
</dbReference>
<dbReference type="Gene3D" id="2.30.110.10">
    <property type="entry name" value="Electron Transport, Fmn-binding Protein, Chain A"/>
    <property type="match status" value="1"/>
</dbReference>
<dbReference type="EMBL" id="AZSP01000017">
    <property type="protein sequence ID" value="PVE13697.1"/>
    <property type="molecule type" value="Genomic_DNA"/>
</dbReference>
<dbReference type="AlphaFoldDB" id="A0A2T7TF06"/>
<comment type="caution">
    <text evidence="3">The sequence shown here is derived from an EMBL/GenBank/DDBJ whole genome shotgun (WGS) entry which is preliminary data.</text>
</comment>
<dbReference type="SUPFAM" id="SSF50475">
    <property type="entry name" value="FMN-binding split barrel"/>
    <property type="match status" value="1"/>
</dbReference>
<dbReference type="SMART" id="SM00903">
    <property type="entry name" value="Flavin_Reduct"/>
    <property type="match status" value="1"/>
</dbReference>
<dbReference type="GO" id="GO:0010181">
    <property type="term" value="F:FMN binding"/>
    <property type="evidence" value="ECO:0007669"/>
    <property type="project" value="InterPro"/>
</dbReference>
<dbReference type="InterPro" id="IPR050268">
    <property type="entry name" value="NADH-dep_flavin_reductase"/>
</dbReference>
<dbReference type="GO" id="GO:0042602">
    <property type="term" value="F:riboflavin reductase (NADPH) activity"/>
    <property type="evidence" value="ECO:0007669"/>
    <property type="project" value="TreeGrafter"/>
</dbReference>
<accession>A0A2T7TF06</accession>